<proteinExistence type="inferred from homology"/>
<evidence type="ECO:0000313" key="2">
    <source>
        <dbReference type="EMBL" id="MEH7830214.1"/>
    </source>
</evidence>
<protein>
    <submittedName>
        <fullName evidence="2">Polymer-forming cytoskeletal protein</fullName>
    </submittedName>
</protein>
<dbReference type="Pfam" id="PF04519">
    <property type="entry name" value="Bactofilin"/>
    <property type="match status" value="1"/>
</dbReference>
<dbReference type="PANTHER" id="PTHR35024">
    <property type="entry name" value="HYPOTHETICAL CYTOSOLIC PROTEIN"/>
    <property type="match status" value="1"/>
</dbReference>
<dbReference type="RefSeq" id="WP_335425248.1">
    <property type="nucleotide sequence ID" value="NZ_JBALHR010000018.1"/>
</dbReference>
<gene>
    <name evidence="2" type="ORF">V6590_18845</name>
</gene>
<dbReference type="InterPro" id="IPR007607">
    <property type="entry name" value="BacA/B"/>
</dbReference>
<sequence length="116" mass="12154">MSLPAESTRPAAPAGRSLIAQDVRIHGDITSDGTVEIMGEVEGKITARTLVLGPDGRVKGAIMAETIDIRGKLEGQAVCVTLALRSTALVRADLTYSMLSIESGATIEGRFTRSKG</sequence>
<dbReference type="EMBL" id="JBALHR010000018">
    <property type="protein sequence ID" value="MEH7830214.1"/>
    <property type="molecule type" value="Genomic_DNA"/>
</dbReference>
<accession>A0ABU8C1F3</accession>
<keyword evidence="3" id="KW-1185">Reference proteome</keyword>
<dbReference type="Proteomes" id="UP001431963">
    <property type="component" value="Unassembled WGS sequence"/>
</dbReference>
<organism evidence="2 3">
    <name type="scientific">Gemmobacter denitrificans</name>
    <dbReference type="NCBI Taxonomy" id="3123040"/>
    <lineage>
        <taxon>Bacteria</taxon>
        <taxon>Pseudomonadati</taxon>
        <taxon>Pseudomonadota</taxon>
        <taxon>Alphaproteobacteria</taxon>
        <taxon>Rhodobacterales</taxon>
        <taxon>Paracoccaceae</taxon>
        <taxon>Gemmobacter</taxon>
    </lineage>
</organism>
<evidence type="ECO:0000313" key="3">
    <source>
        <dbReference type="Proteomes" id="UP001431963"/>
    </source>
</evidence>
<reference evidence="2" key="1">
    <citation type="submission" date="2024-02" db="EMBL/GenBank/DDBJ databases">
        <title>Genome sequences of strain Gemmobacter sp. JM10B15.</title>
        <authorList>
            <person name="Zhang M."/>
        </authorList>
    </citation>
    <scope>NUCLEOTIDE SEQUENCE</scope>
    <source>
        <strain evidence="2">JM10B15</strain>
    </source>
</reference>
<evidence type="ECO:0000256" key="1">
    <source>
        <dbReference type="ARBA" id="ARBA00044755"/>
    </source>
</evidence>
<comment type="similarity">
    <text evidence="1">Belongs to the bactofilin family.</text>
</comment>
<comment type="caution">
    <text evidence="2">The sequence shown here is derived from an EMBL/GenBank/DDBJ whole genome shotgun (WGS) entry which is preliminary data.</text>
</comment>
<name>A0ABU8C1F3_9RHOB</name>
<dbReference type="PANTHER" id="PTHR35024:SF4">
    <property type="entry name" value="POLYMER-FORMING CYTOSKELETAL PROTEIN"/>
    <property type="match status" value="1"/>
</dbReference>